<evidence type="ECO:0000256" key="3">
    <source>
        <dbReference type="ARBA" id="ARBA00022737"/>
    </source>
</evidence>
<keyword evidence="4" id="KW-0969">Cilium</keyword>
<feature type="compositionally biased region" description="Basic and acidic residues" evidence="6">
    <location>
        <begin position="269"/>
        <end position="279"/>
    </location>
</feature>
<dbReference type="Gene3D" id="3.80.10.10">
    <property type="entry name" value="Ribonuclease Inhibitor"/>
    <property type="match status" value="2"/>
</dbReference>
<keyword evidence="3" id="KW-0677">Repeat</keyword>
<comment type="caution">
    <text evidence="7">The sequence shown here is derived from an EMBL/GenBank/DDBJ whole genome shotgun (WGS) entry which is preliminary data.</text>
</comment>
<dbReference type="InterPro" id="IPR001611">
    <property type="entry name" value="Leu-rich_rpt"/>
</dbReference>
<feature type="compositionally biased region" description="Polar residues" evidence="6">
    <location>
        <begin position="327"/>
        <end position="342"/>
    </location>
</feature>
<dbReference type="AlphaFoldDB" id="A0A1D3CUF7"/>
<dbReference type="PROSITE" id="PS51450">
    <property type="entry name" value="LRR"/>
    <property type="match status" value="2"/>
</dbReference>
<gene>
    <name evidence="7" type="ORF">cyc_06764</name>
</gene>
<evidence type="ECO:0000256" key="4">
    <source>
        <dbReference type="ARBA" id="ARBA00023069"/>
    </source>
</evidence>
<dbReference type="InterPro" id="IPR050576">
    <property type="entry name" value="Cilia_flagella_integrity"/>
</dbReference>
<evidence type="ECO:0000256" key="1">
    <source>
        <dbReference type="ARBA" id="ARBA00004138"/>
    </source>
</evidence>
<dbReference type="VEuPathDB" id="ToxoDB:cyc_06764"/>
<feature type="region of interest" description="Disordered" evidence="6">
    <location>
        <begin position="263"/>
        <end position="286"/>
    </location>
</feature>
<dbReference type="PANTHER" id="PTHR45973:SF9">
    <property type="entry name" value="LEUCINE-RICH REPEAT-CONTAINING PROTEIN 46"/>
    <property type="match status" value="1"/>
</dbReference>
<organism evidence="7 8">
    <name type="scientific">Cyclospora cayetanensis</name>
    <dbReference type="NCBI Taxonomy" id="88456"/>
    <lineage>
        <taxon>Eukaryota</taxon>
        <taxon>Sar</taxon>
        <taxon>Alveolata</taxon>
        <taxon>Apicomplexa</taxon>
        <taxon>Conoidasida</taxon>
        <taxon>Coccidia</taxon>
        <taxon>Eucoccidiorida</taxon>
        <taxon>Eimeriorina</taxon>
        <taxon>Eimeriidae</taxon>
        <taxon>Cyclospora</taxon>
    </lineage>
</organism>
<feature type="compositionally biased region" description="Low complexity" evidence="6">
    <location>
        <begin position="515"/>
        <end position="531"/>
    </location>
</feature>
<evidence type="ECO:0000256" key="2">
    <source>
        <dbReference type="ARBA" id="ARBA00022614"/>
    </source>
</evidence>
<proteinExistence type="predicted"/>
<dbReference type="VEuPathDB" id="ToxoDB:LOC34622858"/>
<dbReference type="EMBL" id="JROU02001916">
    <property type="protein sequence ID" value="OEH74832.1"/>
    <property type="molecule type" value="Genomic_DNA"/>
</dbReference>
<dbReference type="Pfam" id="PF13516">
    <property type="entry name" value="LRR_6"/>
    <property type="match status" value="1"/>
</dbReference>
<feature type="compositionally biased region" description="Polar residues" evidence="6">
    <location>
        <begin position="352"/>
        <end position="368"/>
    </location>
</feature>
<dbReference type="InParanoid" id="A0A1D3CUF7"/>
<keyword evidence="8" id="KW-1185">Reference proteome</keyword>
<dbReference type="SUPFAM" id="SSF52075">
    <property type="entry name" value="Outer arm dynein light chain 1"/>
    <property type="match status" value="1"/>
</dbReference>
<dbReference type="PANTHER" id="PTHR45973">
    <property type="entry name" value="PROTEIN PHOSPHATASE 1 REGULATORY SUBUNIT SDS22-RELATED"/>
    <property type="match status" value="1"/>
</dbReference>
<accession>A0A1D3CUF7</accession>
<reference evidence="7 8" key="1">
    <citation type="journal article" date="2016" name="BMC Genomics">
        <title>Comparative genomics reveals Cyclospora cayetanensis possesses coccidia-like metabolism and invasion components but unique surface antigens.</title>
        <authorList>
            <person name="Liu S."/>
            <person name="Wang L."/>
            <person name="Zheng H."/>
            <person name="Xu Z."/>
            <person name="Roellig D.M."/>
            <person name="Li N."/>
            <person name="Frace M.A."/>
            <person name="Tang K."/>
            <person name="Arrowood M.J."/>
            <person name="Moss D.M."/>
            <person name="Zhang L."/>
            <person name="Feng Y."/>
            <person name="Xiao L."/>
        </authorList>
    </citation>
    <scope>NUCLEOTIDE SEQUENCE [LARGE SCALE GENOMIC DNA]</scope>
    <source>
        <strain evidence="7 8">CHN_HEN01</strain>
    </source>
</reference>
<evidence type="ECO:0000256" key="5">
    <source>
        <dbReference type="ARBA" id="ARBA00023273"/>
    </source>
</evidence>
<feature type="compositionally biased region" description="Basic and acidic residues" evidence="6">
    <location>
        <begin position="532"/>
        <end position="542"/>
    </location>
</feature>
<feature type="region of interest" description="Disordered" evidence="6">
    <location>
        <begin position="515"/>
        <end position="630"/>
    </location>
</feature>
<evidence type="ECO:0000256" key="6">
    <source>
        <dbReference type="SAM" id="MobiDB-lite"/>
    </source>
</evidence>
<comment type="subcellular location">
    <subcellularLocation>
        <location evidence="1">Cell projection</location>
        <location evidence="1">Cilium</location>
    </subcellularLocation>
</comment>
<dbReference type="InterPro" id="IPR032675">
    <property type="entry name" value="LRR_dom_sf"/>
</dbReference>
<keyword evidence="2" id="KW-0433">Leucine-rich repeat</keyword>
<dbReference type="Proteomes" id="UP000095192">
    <property type="component" value="Unassembled WGS sequence"/>
</dbReference>
<protein>
    <submittedName>
        <fullName evidence="7">Leucine rich repeat-containing protein</fullName>
    </submittedName>
</protein>
<evidence type="ECO:0000313" key="7">
    <source>
        <dbReference type="EMBL" id="OEH74832.1"/>
    </source>
</evidence>
<feature type="region of interest" description="Disordered" evidence="6">
    <location>
        <begin position="327"/>
        <end position="374"/>
    </location>
</feature>
<keyword evidence="5" id="KW-0966">Cell projection</keyword>
<sequence>MAASRTHLSTGEHYTGVTPLKREAGSVVVGPILNAAKLKALLLADGSTSRKCKALDLSHNNIRKIELSLGEVAALDFEGLRELNVHGNMLVCLDGHTLPFPHLQNLFASNCRIRDIVNFGSHFCLRQLDLSANQITNIMGLANTPLRFTLQALNLANNQIRDFKGLAPLTTFESLEALDLRGNPLSDFGVVAEGFALLCCVTLRKLNGRTISAEVRDAVDTWALEDSCGRATTATVQAFQEAMMHPEGPALFAFGNRSRSFGRVSNPNKCEDGTGDRKHNSASTTLVSASGSVVGLGLETRVSSSSKSHDAPVQGACVSSRLPYAGSESSRVAVTQNPSRDNQAAEELPLRVQNSEASTSSFPQTPVTAASEACRRTEDAEEECERCYSRAPKEQGYGQSGIEARAEEDGFDEVTSSPLAEYQVQNSVLSHSARKLRHSRGHEAEGARASCKLCHCTVLPYRQYYHRTRQQGGYKTRATNTWGPAHRYGGPQGCIRCCTGTQTPAGWMHPLELQSSTSSMSGASQASSDSGHTADLETEHSRTASVPLGEREAQSALPEDEGRARTTCSEQGEGAAHHWTGTEGMPEETSPIEPTEEGTIGRASAGQEDSSGNGDDGPKRSEDAEQTEGA</sequence>
<name>A0A1D3CUF7_9EIME</name>
<evidence type="ECO:0000313" key="8">
    <source>
        <dbReference type="Proteomes" id="UP000095192"/>
    </source>
</evidence>